<evidence type="ECO:0000313" key="7">
    <source>
        <dbReference type="EMBL" id="KAL3756821.1"/>
    </source>
</evidence>
<reference evidence="7 8" key="1">
    <citation type="submission" date="2024-10" db="EMBL/GenBank/DDBJ databases">
        <title>Updated reference genomes for cyclostephanoid diatoms.</title>
        <authorList>
            <person name="Roberts W.R."/>
            <person name="Alverson A.J."/>
        </authorList>
    </citation>
    <scope>NUCLEOTIDE SEQUENCE [LARGE SCALE GENOMIC DNA]</scope>
    <source>
        <strain evidence="7 8">AJA232-27</strain>
    </source>
</reference>
<dbReference type="FunFam" id="1.10.10.10:FF:001611">
    <property type="entry name" value="Predicted protein"/>
    <property type="match status" value="1"/>
</dbReference>
<evidence type="ECO:0000256" key="1">
    <source>
        <dbReference type="ARBA" id="ARBA00004123"/>
    </source>
</evidence>
<dbReference type="EMBL" id="JALLBG020000291">
    <property type="protein sequence ID" value="KAL3756821.1"/>
    <property type="molecule type" value="Genomic_DNA"/>
</dbReference>
<keyword evidence="2" id="KW-0238">DNA-binding</keyword>
<name>A0ABD3M263_9STRA</name>
<evidence type="ECO:0000313" key="8">
    <source>
        <dbReference type="Proteomes" id="UP001530293"/>
    </source>
</evidence>
<dbReference type="GO" id="GO:0003677">
    <property type="term" value="F:DNA binding"/>
    <property type="evidence" value="ECO:0007669"/>
    <property type="project" value="UniProtKB-KW"/>
</dbReference>
<sequence length="275" mass="30630">MADSMDRQQFGSNIRRSISIVSPSSSDSSLDGLMEEKAKLEKLSFMSMSSPTPTPHNRHQHKRTATTNNATTRLNKFVRRLHEMLSCEQGRGVVEWRRGVLVLHSINTIFAKEILPKYFGTRNFKTFRRQLNYYGFLHVRSFCASGSASTALWVNQELADGESDSISSVLTLKRVESNGNDSKSHEARREKKFEAASLLQVEKLVAGYNCDRKDQGVAVACDIPNIVHCQQQGLGKAHDALPVASCMPEDKYCPQHWNDPFIAAGLLLSLADAAA</sequence>
<dbReference type="Pfam" id="PF00447">
    <property type="entry name" value="HSF_DNA-bind"/>
    <property type="match status" value="1"/>
</dbReference>
<dbReference type="InterPro" id="IPR036388">
    <property type="entry name" value="WH-like_DNA-bd_sf"/>
</dbReference>
<comment type="similarity">
    <text evidence="4">Belongs to the HSF family.</text>
</comment>
<dbReference type="InterPro" id="IPR036390">
    <property type="entry name" value="WH_DNA-bd_sf"/>
</dbReference>
<dbReference type="SUPFAM" id="SSF46785">
    <property type="entry name" value="Winged helix' DNA-binding domain"/>
    <property type="match status" value="1"/>
</dbReference>
<dbReference type="InterPro" id="IPR000232">
    <property type="entry name" value="HSF_DNA-bd"/>
</dbReference>
<dbReference type="Gene3D" id="1.10.10.10">
    <property type="entry name" value="Winged helix-like DNA-binding domain superfamily/Winged helix DNA-binding domain"/>
    <property type="match status" value="1"/>
</dbReference>
<evidence type="ECO:0000256" key="4">
    <source>
        <dbReference type="RuleBase" id="RU004020"/>
    </source>
</evidence>
<dbReference type="Proteomes" id="UP001530293">
    <property type="component" value="Unassembled WGS sequence"/>
</dbReference>
<organism evidence="7 8">
    <name type="scientific">Discostella pseudostelligera</name>
    <dbReference type="NCBI Taxonomy" id="259834"/>
    <lineage>
        <taxon>Eukaryota</taxon>
        <taxon>Sar</taxon>
        <taxon>Stramenopiles</taxon>
        <taxon>Ochrophyta</taxon>
        <taxon>Bacillariophyta</taxon>
        <taxon>Coscinodiscophyceae</taxon>
        <taxon>Thalassiosirophycidae</taxon>
        <taxon>Stephanodiscales</taxon>
        <taxon>Stephanodiscaceae</taxon>
        <taxon>Discostella</taxon>
    </lineage>
</organism>
<evidence type="ECO:0000256" key="2">
    <source>
        <dbReference type="ARBA" id="ARBA00023125"/>
    </source>
</evidence>
<keyword evidence="3" id="KW-0539">Nucleus</keyword>
<proteinExistence type="inferred from homology"/>
<dbReference type="GO" id="GO:0005634">
    <property type="term" value="C:nucleus"/>
    <property type="evidence" value="ECO:0007669"/>
    <property type="project" value="UniProtKB-SubCell"/>
</dbReference>
<feature type="domain" description="HSF-type DNA-binding" evidence="6">
    <location>
        <begin position="73"/>
        <end position="173"/>
    </location>
</feature>
<evidence type="ECO:0000259" key="6">
    <source>
        <dbReference type="SMART" id="SM00415"/>
    </source>
</evidence>
<feature type="region of interest" description="Disordered" evidence="5">
    <location>
        <begin position="1"/>
        <end position="31"/>
    </location>
</feature>
<dbReference type="AlphaFoldDB" id="A0ABD3M263"/>
<evidence type="ECO:0000256" key="3">
    <source>
        <dbReference type="ARBA" id="ARBA00023242"/>
    </source>
</evidence>
<keyword evidence="8" id="KW-1185">Reference proteome</keyword>
<gene>
    <name evidence="7" type="ORF">ACHAWU_000463</name>
</gene>
<protein>
    <recommendedName>
        <fullName evidence="6">HSF-type DNA-binding domain-containing protein</fullName>
    </recommendedName>
</protein>
<evidence type="ECO:0000256" key="5">
    <source>
        <dbReference type="SAM" id="MobiDB-lite"/>
    </source>
</evidence>
<feature type="compositionally biased region" description="Low complexity" evidence="5">
    <location>
        <begin position="12"/>
        <end position="29"/>
    </location>
</feature>
<comment type="caution">
    <text evidence="7">The sequence shown here is derived from an EMBL/GenBank/DDBJ whole genome shotgun (WGS) entry which is preliminary data.</text>
</comment>
<accession>A0ABD3M263</accession>
<dbReference type="SMART" id="SM00415">
    <property type="entry name" value="HSF"/>
    <property type="match status" value="1"/>
</dbReference>
<comment type="subcellular location">
    <subcellularLocation>
        <location evidence="1">Nucleus</location>
    </subcellularLocation>
</comment>